<sequence length="96" mass="10395">MCACLCVSSCRGAAARDLSNAAAAAVAGAIKPPAKARTFEWNMETKPWFVNAGRNSIFPFALLIISSDSTDAFPRIPTQKPLLPNAIYIFWQSISF</sequence>
<proteinExistence type="predicted"/>
<accession>A0A2M4DMR1</accession>
<protein>
    <submittedName>
        <fullName evidence="1">Putative secreted protein</fullName>
    </submittedName>
</protein>
<name>A0A2M4DMR1_ANODA</name>
<reference evidence="1" key="1">
    <citation type="submission" date="2018-01" db="EMBL/GenBank/DDBJ databases">
        <title>An insight into the sialome of Amazonian anophelines.</title>
        <authorList>
            <person name="Ribeiro J.M."/>
            <person name="Scarpassa V."/>
            <person name="Calvo E."/>
        </authorList>
    </citation>
    <scope>NUCLEOTIDE SEQUENCE</scope>
</reference>
<dbReference type="EMBL" id="GGFL01014643">
    <property type="protein sequence ID" value="MBW78821.1"/>
    <property type="molecule type" value="Transcribed_RNA"/>
</dbReference>
<organism evidence="1">
    <name type="scientific">Anopheles darlingi</name>
    <name type="common">Mosquito</name>
    <dbReference type="NCBI Taxonomy" id="43151"/>
    <lineage>
        <taxon>Eukaryota</taxon>
        <taxon>Metazoa</taxon>
        <taxon>Ecdysozoa</taxon>
        <taxon>Arthropoda</taxon>
        <taxon>Hexapoda</taxon>
        <taxon>Insecta</taxon>
        <taxon>Pterygota</taxon>
        <taxon>Neoptera</taxon>
        <taxon>Endopterygota</taxon>
        <taxon>Diptera</taxon>
        <taxon>Nematocera</taxon>
        <taxon>Culicoidea</taxon>
        <taxon>Culicidae</taxon>
        <taxon>Anophelinae</taxon>
        <taxon>Anopheles</taxon>
    </lineage>
</organism>
<dbReference type="AlphaFoldDB" id="A0A2M4DMR1"/>
<evidence type="ECO:0000313" key="1">
    <source>
        <dbReference type="EMBL" id="MBW78821.1"/>
    </source>
</evidence>